<dbReference type="SUPFAM" id="SSF56235">
    <property type="entry name" value="N-terminal nucleophile aminohydrolases (Ntn hydrolases)"/>
    <property type="match status" value="1"/>
</dbReference>
<evidence type="ECO:0000313" key="6">
    <source>
        <dbReference type="Proteomes" id="UP000539538"/>
    </source>
</evidence>
<comment type="similarity">
    <text evidence="1">Belongs to the gamma-glutamyltransferase family.</text>
</comment>
<dbReference type="InterPro" id="IPR043137">
    <property type="entry name" value="GGT_ssub_C"/>
</dbReference>
<keyword evidence="3 5" id="KW-0378">Hydrolase</keyword>
<keyword evidence="2 5" id="KW-0808">Transferase</keyword>
<evidence type="ECO:0000256" key="3">
    <source>
        <dbReference type="ARBA" id="ARBA00022801"/>
    </source>
</evidence>
<keyword evidence="6" id="KW-1185">Reference proteome</keyword>
<proteinExistence type="inferred from homology"/>
<dbReference type="RefSeq" id="WP_183263831.1">
    <property type="nucleotide sequence ID" value="NZ_BAAAVZ010000009.1"/>
</dbReference>
<dbReference type="Gene3D" id="3.60.20.40">
    <property type="match status" value="1"/>
</dbReference>
<dbReference type="EC" id="3.4.19.13" evidence="5"/>
<dbReference type="GO" id="GO:0036374">
    <property type="term" value="F:glutathione hydrolase activity"/>
    <property type="evidence" value="ECO:0007669"/>
    <property type="project" value="UniProtKB-EC"/>
</dbReference>
<dbReference type="EMBL" id="JACHOT010000006">
    <property type="protein sequence ID" value="MBB4652197.1"/>
    <property type="molecule type" value="Genomic_DNA"/>
</dbReference>
<keyword evidence="4" id="KW-0865">Zymogen</keyword>
<dbReference type="Proteomes" id="UP000539538">
    <property type="component" value="Unassembled WGS sequence"/>
</dbReference>
<protein>
    <submittedName>
        <fullName evidence="5">Gamma-glutamyltranspeptidase/glutathione hydrolase</fullName>
        <ecNumber evidence="5">2.3.2.2</ecNumber>
        <ecNumber evidence="5">3.4.19.13</ecNumber>
    </submittedName>
</protein>
<gene>
    <name evidence="5" type="ORF">GGQ99_003973</name>
</gene>
<dbReference type="InterPro" id="IPR051792">
    <property type="entry name" value="GGT_bact"/>
</dbReference>
<accession>A0ABR6L5Z4</accession>
<dbReference type="PRINTS" id="PR01210">
    <property type="entry name" value="GGTRANSPTASE"/>
</dbReference>
<dbReference type="GO" id="GO:0103068">
    <property type="term" value="F:leukotriene C4 gamma-glutamyl transferase activity"/>
    <property type="evidence" value="ECO:0007669"/>
    <property type="project" value="UniProtKB-EC"/>
</dbReference>
<name>A0ABR6L5Z4_9HYPH</name>
<evidence type="ECO:0000256" key="1">
    <source>
        <dbReference type="ARBA" id="ARBA00009381"/>
    </source>
</evidence>
<evidence type="ECO:0000256" key="4">
    <source>
        <dbReference type="ARBA" id="ARBA00023145"/>
    </source>
</evidence>
<reference evidence="5 6" key="1">
    <citation type="submission" date="2020-08" db="EMBL/GenBank/DDBJ databases">
        <title>Genomic Encyclopedia of Type Strains, Phase IV (KMG-IV): sequencing the most valuable type-strain genomes for metagenomic binning, comparative biology and taxonomic classification.</title>
        <authorList>
            <person name="Goeker M."/>
        </authorList>
    </citation>
    <scope>NUCLEOTIDE SEQUENCE [LARGE SCALE GENOMIC DNA]</scope>
    <source>
        <strain evidence="5 6">DSM 7050</strain>
    </source>
</reference>
<dbReference type="InterPro" id="IPR029055">
    <property type="entry name" value="Ntn_hydrolases_N"/>
</dbReference>
<sequence>MNRLAVAGPSLHLTQNWNVTKPSASGSNGVVVSQSREASLAGCAMLEMGGSAADAVVAAALVLAVVEPWNSGLGGIGYAVIREPDDAAWSLDFGPVAPVAVDIADYPLSGGSSPEIFGWPKVEGDRNVHGPLSFCVPKAVAGLGRLHDRFGRLPWAEVVAPAVACAKRGMPKDWFSTVKIAQMGHLLRQYEEAARIYLPNGLPPVGAEKGNPSFLPQGALSSTLEMLARDGWRSFYEGELASLLVDDLAAVRSRMSFADMQAADASFDTAEHMDWGGHRLFLPSSDCGGGMLREVLPELTVPSARNAEWFSDLAGVLTQASRRRIEGIKAENERQTCTTHLNACDSDGLTIAFTTSLLGLMGSAVVLPKTGVLMNNGMMWFDPVPGKPNSIGAGVRPQSNMLPVICRTAAGDILSLGASGGRRILPAVLSHLADLAVFSLTPEEAAHLPRIDVSATEQIVVDRRIAEDVKRRLAEINNVTVCEHAAAPLNFGCPSVLKITNHVATGQPDVMTPWSAACAARDMN</sequence>
<evidence type="ECO:0000256" key="2">
    <source>
        <dbReference type="ARBA" id="ARBA00022679"/>
    </source>
</evidence>
<dbReference type="EC" id="2.3.2.2" evidence="5"/>
<comment type="caution">
    <text evidence="5">The sequence shown here is derived from an EMBL/GenBank/DDBJ whole genome shotgun (WGS) entry which is preliminary data.</text>
</comment>
<dbReference type="PANTHER" id="PTHR43199:SF1">
    <property type="entry name" value="GLUTATHIONE HYDROLASE PROENZYME"/>
    <property type="match status" value="1"/>
</dbReference>
<evidence type="ECO:0000313" key="5">
    <source>
        <dbReference type="EMBL" id="MBB4652197.1"/>
    </source>
</evidence>
<organism evidence="5 6">
    <name type="scientific">Aminobacter niigataensis</name>
    <dbReference type="NCBI Taxonomy" id="83265"/>
    <lineage>
        <taxon>Bacteria</taxon>
        <taxon>Pseudomonadati</taxon>
        <taxon>Pseudomonadota</taxon>
        <taxon>Alphaproteobacteria</taxon>
        <taxon>Hyphomicrobiales</taxon>
        <taxon>Phyllobacteriaceae</taxon>
        <taxon>Aminobacter</taxon>
    </lineage>
</organism>
<dbReference type="PANTHER" id="PTHR43199">
    <property type="entry name" value="GLUTATHIONE HYDROLASE"/>
    <property type="match status" value="1"/>
</dbReference>
<keyword evidence="5" id="KW-0012">Acyltransferase</keyword>
<dbReference type="Pfam" id="PF01019">
    <property type="entry name" value="G_glu_transpept"/>
    <property type="match status" value="2"/>
</dbReference>